<dbReference type="Proteomes" id="UP000195447">
    <property type="component" value="Unassembled WGS sequence"/>
</dbReference>
<organism evidence="1 2">
    <name type="scientific">Faecalitalea cylindroides</name>
    <dbReference type="NCBI Taxonomy" id="39483"/>
    <lineage>
        <taxon>Bacteria</taxon>
        <taxon>Bacillati</taxon>
        <taxon>Bacillota</taxon>
        <taxon>Erysipelotrichia</taxon>
        <taxon>Erysipelotrichales</taxon>
        <taxon>Erysipelotrichaceae</taxon>
        <taxon>Faecalitalea</taxon>
    </lineage>
</organism>
<proteinExistence type="predicted"/>
<dbReference type="EMBL" id="NFKM01000023">
    <property type="protein sequence ID" value="OUP56968.1"/>
    <property type="molecule type" value="Genomic_DNA"/>
</dbReference>
<evidence type="ECO:0000313" key="1">
    <source>
        <dbReference type="EMBL" id="OUP56968.1"/>
    </source>
</evidence>
<reference evidence="2" key="1">
    <citation type="submission" date="2017-04" db="EMBL/GenBank/DDBJ databases">
        <title>Function of individual gut microbiota members based on whole genome sequencing of pure cultures obtained from chicken caecum.</title>
        <authorList>
            <person name="Medvecky M."/>
            <person name="Cejkova D."/>
            <person name="Polansky O."/>
            <person name="Karasova D."/>
            <person name="Kubasova T."/>
            <person name="Cizek A."/>
            <person name="Rychlik I."/>
        </authorList>
    </citation>
    <scope>NUCLEOTIDE SEQUENCE [LARGE SCALE GENOMIC DNA]</scope>
    <source>
        <strain evidence="2">An178</strain>
    </source>
</reference>
<dbReference type="RefSeq" id="WP_087159108.1">
    <property type="nucleotide sequence ID" value="NZ_CALHAA010000033.1"/>
</dbReference>
<comment type="caution">
    <text evidence="1">The sequence shown here is derived from an EMBL/GenBank/DDBJ whole genome shotgun (WGS) entry which is preliminary data.</text>
</comment>
<sequence>MTKKTYPALYTTSVKGTNFHHSGIYPTLYFKILPDEQRYQNDLDYREYMDFISNEPYDAITHKFLLSIPTKITNDKQAFLLFKTNVDIQTVKQFCIAMLDEINYFTGTNHKADYYMTETILLEIGKTPSIFKSSKIGEKLTKTNLVSVNKIILEGNSNNNDNGILTSFETYLYMKNQNKNEEQDNDEEIVVW</sequence>
<evidence type="ECO:0000313" key="2">
    <source>
        <dbReference type="Proteomes" id="UP000195447"/>
    </source>
</evidence>
<keyword evidence="2" id="KW-1185">Reference proteome</keyword>
<gene>
    <name evidence="1" type="ORF">B5F14_09280</name>
</gene>
<accession>A0A1Y4LJT5</accession>
<protein>
    <submittedName>
        <fullName evidence="1">Uncharacterized protein</fullName>
    </submittedName>
</protein>
<dbReference type="AlphaFoldDB" id="A0A1Y4LJT5"/>
<name>A0A1Y4LJT5_9FIRM</name>